<comment type="caution">
    <text evidence="3">The sequence shown here is derived from an EMBL/GenBank/DDBJ whole genome shotgun (WGS) entry which is preliminary data.</text>
</comment>
<feature type="domain" description="AB hydrolase-1" evidence="2">
    <location>
        <begin position="44"/>
        <end position="298"/>
    </location>
</feature>
<name>A0ABP9C6Q3_9ACTN</name>
<dbReference type="EMBL" id="BAABKQ010000001">
    <property type="protein sequence ID" value="GAA4805915.1"/>
    <property type="molecule type" value="Genomic_DNA"/>
</dbReference>
<gene>
    <name evidence="3" type="ORF">GCM10023353_06170</name>
</gene>
<reference evidence="4" key="1">
    <citation type="journal article" date="2019" name="Int. J. Syst. Evol. Microbiol.">
        <title>The Global Catalogue of Microorganisms (GCM) 10K type strain sequencing project: providing services to taxonomists for standard genome sequencing and annotation.</title>
        <authorList>
            <consortium name="The Broad Institute Genomics Platform"/>
            <consortium name="The Broad Institute Genome Sequencing Center for Infectious Disease"/>
            <person name="Wu L."/>
            <person name="Ma J."/>
        </authorList>
    </citation>
    <scope>NUCLEOTIDE SEQUENCE [LARGE SCALE GENOMIC DNA]</scope>
    <source>
        <strain evidence="4">JCM 18542</strain>
    </source>
</reference>
<dbReference type="SUPFAM" id="SSF53474">
    <property type="entry name" value="alpha/beta-Hydrolases"/>
    <property type="match status" value="1"/>
</dbReference>
<dbReference type="InterPro" id="IPR000073">
    <property type="entry name" value="AB_hydrolase_1"/>
</dbReference>
<dbReference type="Pfam" id="PF00561">
    <property type="entry name" value="Abhydrolase_1"/>
    <property type="match status" value="1"/>
</dbReference>
<evidence type="ECO:0000256" key="1">
    <source>
        <dbReference type="ARBA" id="ARBA00022801"/>
    </source>
</evidence>
<dbReference type="PANTHER" id="PTHR43329">
    <property type="entry name" value="EPOXIDE HYDROLASE"/>
    <property type="match status" value="1"/>
</dbReference>
<keyword evidence="1 3" id="KW-0378">Hydrolase</keyword>
<dbReference type="InterPro" id="IPR000639">
    <property type="entry name" value="Epox_hydrolase-like"/>
</dbReference>
<accession>A0ABP9C6Q3</accession>
<organism evidence="3 4">
    <name type="scientific">Tomitella cavernea</name>
    <dbReference type="NCBI Taxonomy" id="1387982"/>
    <lineage>
        <taxon>Bacteria</taxon>
        <taxon>Bacillati</taxon>
        <taxon>Actinomycetota</taxon>
        <taxon>Actinomycetes</taxon>
        <taxon>Mycobacteriales</taxon>
        <taxon>Tomitella</taxon>
    </lineage>
</organism>
<proteinExistence type="predicted"/>
<dbReference type="Gene3D" id="3.40.50.1820">
    <property type="entry name" value="alpha/beta hydrolase"/>
    <property type="match status" value="1"/>
</dbReference>
<dbReference type="InterPro" id="IPR029058">
    <property type="entry name" value="AB_hydrolase_fold"/>
</dbReference>
<keyword evidence="4" id="KW-1185">Reference proteome</keyword>
<evidence type="ECO:0000313" key="3">
    <source>
        <dbReference type="EMBL" id="GAA4805915.1"/>
    </source>
</evidence>
<dbReference type="RefSeq" id="WP_200173458.1">
    <property type="nucleotide sequence ID" value="NZ_BAABKQ010000001.1"/>
</dbReference>
<sequence>MADSRTGPDPSTVRHDGPWRHIDVRGNGIRLHAAQTGPDDADVPLVVLVHGFAQYWWSWRHQLTALGDAGYRVVAVDLRGYGDSDKPPRGYDGWTLAGDLSGLIRGLGHDDAFLVGHGDGGQVCWAASVLYPADVRGVVTISAPHPLALRRAAVADAAQRAALAPRLLYDQIPRLGERRLIADDGAGAAAVLRERAGAVWARTADFADTERRVRTAIRIDGTAHCALEYHRWAFRSQFRPDGARFRAAMRTAPGSPVLQIHGTDDRHVPPATFRRCARWAPQRRLEALNTGHFPHQEAPAETTATILRFLRG</sequence>
<evidence type="ECO:0000313" key="4">
    <source>
        <dbReference type="Proteomes" id="UP001500839"/>
    </source>
</evidence>
<dbReference type="PRINTS" id="PR00111">
    <property type="entry name" value="ABHYDROLASE"/>
</dbReference>
<dbReference type="PRINTS" id="PR00412">
    <property type="entry name" value="EPOXHYDRLASE"/>
</dbReference>
<evidence type="ECO:0000259" key="2">
    <source>
        <dbReference type="Pfam" id="PF00561"/>
    </source>
</evidence>
<dbReference type="Proteomes" id="UP001500839">
    <property type="component" value="Unassembled WGS sequence"/>
</dbReference>
<protein>
    <submittedName>
        <fullName evidence="3">Alpha/beta hydrolase</fullName>
    </submittedName>
</protein>
<dbReference type="GO" id="GO:0016787">
    <property type="term" value="F:hydrolase activity"/>
    <property type="evidence" value="ECO:0007669"/>
    <property type="project" value="UniProtKB-KW"/>
</dbReference>